<evidence type="ECO:0000313" key="10">
    <source>
        <dbReference type="EMBL" id="KAJ5114151.1"/>
    </source>
</evidence>
<evidence type="ECO:0000256" key="4">
    <source>
        <dbReference type="ARBA" id="ARBA00022692"/>
    </source>
</evidence>
<dbReference type="Pfam" id="PF00083">
    <property type="entry name" value="Sugar_tr"/>
    <property type="match status" value="1"/>
</dbReference>
<keyword evidence="6 8" id="KW-0472">Membrane</keyword>
<evidence type="ECO:0000313" key="11">
    <source>
        <dbReference type="Proteomes" id="UP001149165"/>
    </source>
</evidence>
<feature type="transmembrane region" description="Helical" evidence="8">
    <location>
        <begin position="68"/>
        <end position="86"/>
    </location>
</feature>
<feature type="transmembrane region" description="Helical" evidence="8">
    <location>
        <begin position="92"/>
        <end position="114"/>
    </location>
</feature>
<dbReference type="PROSITE" id="PS00216">
    <property type="entry name" value="SUGAR_TRANSPORT_1"/>
    <property type="match status" value="1"/>
</dbReference>
<dbReference type="InterPro" id="IPR036259">
    <property type="entry name" value="MFS_trans_sf"/>
</dbReference>
<dbReference type="Gene3D" id="1.20.1250.20">
    <property type="entry name" value="MFS general substrate transporter like domains"/>
    <property type="match status" value="1"/>
</dbReference>
<dbReference type="EMBL" id="JAPQKH010000002">
    <property type="protein sequence ID" value="KAJ5114151.1"/>
    <property type="molecule type" value="Genomic_DNA"/>
</dbReference>
<name>A0A9W9KQH6_9EURO</name>
<keyword evidence="10" id="KW-0762">Sugar transport</keyword>
<evidence type="ECO:0000256" key="6">
    <source>
        <dbReference type="ARBA" id="ARBA00023136"/>
    </source>
</evidence>
<proteinExistence type="inferred from homology"/>
<feature type="transmembrane region" description="Helical" evidence="8">
    <location>
        <begin position="393"/>
        <end position="413"/>
    </location>
</feature>
<evidence type="ECO:0000256" key="7">
    <source>
        <dbReference type="RuleBase" id="RU003346"/>
    </source>
</evidence>
<evidence type="ECO:0000256" key="3">
    <source>
        <dbReference type="ARBA" id="ARBA00022448"/>
    </source>
</evidence>
<dbReference type="InterPro" id="IPR050360">
    <property type="entry name" value="MFS_Sugar_Transporters"/>
</dbReference>
<comment type="subcellular location">
    <subcellularLocation>
        <location evidence="1">Membrane</location>
        <topology evidence="1">Multi-pass membrane protein</topology>
    </subcellularLocation>
</comment>
<feature type="transmembrane region" description="Helical" evidence="8">
    <location>
        <begin position="311"/>
        <end position="333"/>
    </location>
</feature>
<reference evidence="10" key="1">
    <citation type="submission" date="2022-11" db="EMBL/GenBank/DDBJ databases">
        <authorList>
            <person name="Petersen C."/>
        </authorList>
    </citation>
    <scope>NUCLEOTIDE SEQUENCE</scope>
    <source>
        <strain evidence="10">IBT 30069</strain>
    </source>
</reference>
<dbReference type="InterPro" id="IPR005829">
    <property type="entry name" value="Sugar_transporter_CS"/>
</dbReference>
<evidence type="ECO:0000256" key="8">
    <source>
        <dbReference type="SAM" id="Phobius"/>
    </source>
</evidence>
<dbReference type="OrthoDB" id="4142200at2759"/>
<dbReference type="InterPro" id="IPR003663">
    <property type="entry name" value="Sugar/inositol_transpt"/>
</dbReference>
<feature type="transmembrane region" description="Helical" evidence="8">
    <location>
        <begin position="419"/>
        <end position="443"/>
    </location>
</feature>
<dbReference type="SUPFAM" id="SSF103473">
    <property type="entry name" value="MFS general substrate transporter"/>
    <property type="match status" value="1"/>
</dbReference>
<sequence length="502" mass="54561">MIAAVGGTLFGFDISSMSAVVGTDQYLTFFDNPTGVLQGAIGSALAAGSIVGSACSGYFSDWLGRRDAIWYSCVFWLIGTALQTAVQDWKMLLAGRIINGLTVGVTSSQVPVYLAEISKVETRGSIIMIQQVAIDVGFTIYFFVGYGCSFIPGPSSFRATWGVQFVPTVILMIGFLFLPESPRWLASKDRVDEALEILAKIQAGGDINDVTVLAEWEEIVTTLRIERETGRGWRKFILNGMWRRTLVGFMVQACQQLTGANVITYYVVYLFQMANLTGNTNLIASSVNYILALICTALAFLFINKSGRRPLLIYGSLGMGVCHFIIGAMIAAFKTPAPGGVGGNLNVLVEVTGIPSRVMIAFSYLLIVVYYFTVAPTTWVYSAEVWSLGTRATGMGIATVGNWAFNFALGMFIPPAFKAIDFGLFILFGGLCIFAAVFAFLMYPETCGKTLEEVEIMFATGGPHAWQTGRGGSRFQQEVDFVVNSKRKEMGDAEHLEEATIG</sequence>
<evidence type="ECO:0000256" key="2">
    <source>
        <dbReference type="ARBA" id="ARBA00010992"/>
    </source>
</evidence>
<reference evidence="10" key="2">
    <citation type="journal article" date="2023" name="IMA Fungus">
        <title>Comparative genomic study of the Penicillium genus elucidates a diverse pangenome and 15 lateral gene transfer events.</title>
        <authorList>
            <person name="Petersen C."/>
            <person name="Sorensen T."/>
            <person name="Nielsen M.R."/>
            <person name="Sondergaard T.E."/>
            <person name="Sorensen J.L."/>
            <person name="Fitzpatrick D.A."/>
            <person name="Frisvad J.C."/>
            <person name="Nielsen K.L."/>
        </authorList>
    </citation>
    <scope>NUCLEOTIDE SEQUENCE</scope>
    <source>
        <strain evidence="10">IBT 30069</strain>
    </source>
</reference>
<feature type="domain" description="Major facilitator superfamily (MFS) profile" evidence="9">
    <location>
        <begin position="1"/>
        <end position="447"/>
    </location>
</feature>
<keyword evidence="5 8" id="KW-1133">Transmembrane helix</keyword>
<dbReference type="PROSITE" id="PS50850">
    <property type="entry name" value="MFS"/>
    <property type="match status" value="1"/>
</dbReference>
<dbReference type="PROSITE" id="PS00217">
    <property type="entry name" value="SUGAR_TRANSPORT_2"/>
    <property type="match status" value="1"/>
</dbReference>
<dbReference type="PANTHER" id="PTHR48022">
    <property type="entry name" value="PLASTIDIC GLUCOSE TRANSPORTER 4"/>
    <property type="match status" value="1"/>
</dbReference>
<accession>A0A9W9KQH6</accession>
<protein>
    <submittedName>
        <fullName evidence="10">Sugar transporter</fullName>
    </submittedName>
</protein>
<organism evidence="10 11">
    <name type="scientific">Penicillium angulare</name>
    <dbReference type="NCBI Taxonomy" id="116970"/>
    <lineage>
        <taxon>Eukaryota</taxon>
        <taxon>Fungi</taxon>
        <taxon>Dikarya</taxon>
        <taxon>Ascomycota</taxon>
        <taxon>Pezizomycotina</taxon>
        <taxon>Eurotiomycetes</taxon>
        <taxon>Eurotiomycetidae</taxon>
        <taxon>Eurotiales</taxon>
        <taxon>Aspergillaceae</taxon>
        <taxon>Penicillium</taxon>
    </lineage>
</organism>
<dbReference type="PRINTS" id="PR00171">
    <property type="entry name" value="SUGRTRNSPORT"/>
</dbReference>
<dbReference type="Proteomes" id="UP001149165">
    <property type="component" value="Unassembled WGS sequence"/>
</dbReference>
<dbReference type="InterPro" id="IPR020846">
    <property type="entry name" value="MFS_dom"/>
</dbReference>
<evidence type="ECO:0000256" key="5">
    <source>
        <dbReference type="ARBA" id="ARBA00022989"/>
    </source>
</evidence>
<dbReference type="PANTHER" id="PTHR48022:SF47">
    <property type="entry name" value="MAJOR FACILITATOR SUPERFAMILY (MFS) PROFILE DOMAIN-CONTAINING PROTEIN"/>
    <property type="match status" value="1"/>
</dbReference>
<comment type="similarity">
    <text evidence="2 7">Belongs to the major facilitator superfamily. Sugar transporter (TC 2.A.1.1) family.</text>
</comment>
<keyword evidence="11" id="KW-1185">Reference proteome</keyword>
<evidence type="ECO:0000259" key="9">
    <source>
        <dbReference type="PROSITE" id="PS50850"/>
    </source>
</evidence>
<keyword evidence="3 7" id="KW-0813">Transport</keyword>
<dbReference type="InterPro" id="IPR005828">
    <property type="entry name" value="MFS_sugar_transport-like"/>
</dbReference>
<evidence type="ECO:0000256" key="1">
    <source>
        <dbReference type="ARBA" id="ARBA00004141"/>
    </source>
</evidence>
<feature type="transmembrane region" description="Helical" evidence="8">
    <location>
        <begin position="159"/>
        <end position="178"/>
    </location>
</feature>
<feature type="transmembrane region" description="Helical" evidence="8">
    <location>
        <begin position="35"/>
        <end position="56"/>
    </location>
</feature>
<feature type="transmembrane region" description="Helical" evidence="8">
    <location>
        <begin position="283"/>
        <end position="304"/>
    </location>
</feature>
<feature type="transmembrane region" description="Helical" evidence="8">
    <location>
        <begin position="246"/>
        <end position="271"/>
    </location>
</feature>
<keyword evidence="4 8" id="KW-0812">Transmembrane</keyword>
<dbReference type="GO" id="GO:0005351">
    <property type="term" value="F:carbohydrate:proton symporter activity"/>
    <property type="evidence" value="ECO:0007669"/>
    <property type="project" value="TreeGrafter"/>
</dbReference>
<feature type="transmembrane region" description="Helical" evidence="8">
    <location>
        <begin position="126"/>
        <end position="147"/>
    </location>
</feature>
<comment type="caution">
    <text evidence="10">The sequence shown here is derived from an EMBL/GenBank/DDBJ whole genome shotgun (WGS) entry which is preliminary data.</text>
</comment>
<feature type="transmembrane region" description="Helical" evidence="8">
    <location>
        <begin position="358"/>
        <end position="381"/>
    </location>
</feature>
<dbReference type="AlphaFoldDB" id="A0A9W9KQH6"/>
<dbReference type="FunFam" id="1.20.1250.20:FF:000026">
    <property type="entry name" value="MFS quinate transporter QutD"/>
    <property type="match status" value="1"/>
</dbReference>
<dbReference type="NCBIfam" id="TIGR00879">
    <property type="entry name" value="SP"/>
    <property type="match status" value="1"/>
</dbReference>
<gene>
    <name evidence="10" type="ORF">N7456_002685</name>
</gene>
<dbReference type="GO" id="GO:0016020">
    <property type="term" value="C:membrane"/>
    <property type="evidence" value="ECO:0007669"/>
    <property type="project" value="UniProtKB-SubCell"/>
</dbReference>